<evidence type="ECO:0000256" key="13">
    <source>
        <dbReference type="ARBA" id="ARBA00029437"/>
    </source>
</evidence>
<keyword evidence="3 15" id="KW-0028">Amino-acid biosynthesis</keyword>
<keyword evidence="5 15" id="KW-0479">Metal-binding</keyword>
<dbReference type="PANTHER" id="PTHR43661">
    <property type="entry name" value="D-XYLONATE DEHYDRATASE"/>
    <property type="match status" value="1"/>
</dbReference>
<evidence type="ECO:0000256" key="8">
    <source>
        <dbReference type="ARBA" id="ARBA00023014"/>
    </source>
</evidence>
<evidence type="ECO:0000256" key="1">
    <source>
        <dbReference type="ARBA" id="ARBA00001946"/>
    </source>
</evidence>
<keyword evidence="19" id="KW-1185">Reference proteome</keyword>
<evidence type="ECO:0000256" key="5">
    <source>
        <dbReference type="ARBA" id="ARBA00022723"/>
    </source>
</evidence>
<dbReference type="Proteomes" id="UP001623600">
    <property type="component" value="Unassembled WGS sequence"/>
</dbReference>
<dbReference type="RefSeq" id="WP_406762259.1">
    <property type="nucleotide sequence ID" value="NZ_JBJIAB010000034.1"/>
</dbReference>
<reference evidence="18 19" key="1">
    <citation type="submission" date="2024-11" db="EMBL/GenBank/DDBJ databases">
        <authorList>
            <person name="Heng Y.C."/>
            <person name="Lim A.C.H."/>
            <person name="Lee J.K.Y."/>
            <person name="Kittelmann S."/>
        </authorList>
    </citation>
    <scope>NUCLEOTIDE SEQUENCE [LARGE SCALE GENOMIC DNA]</scope>
    <source>
        <strain evidence="18 19">WILCCON 0112</strain>
    </source>
</reference>
<dbReference type="InterPro" id="IPR042096">
    <property type="entry name" value="Dihydro-acid_dehy_C"/>
</dbReference>
<keyword evidence="8 15" id="KW-0411">Iron-sulfur</keyword>
<evidence type="ECO:0000256" key="2">
    <source>
        <dbReference type="ARBA" id="ARBA00006486"/>
    </source>
</evidence>
<comment type="catalytic activity">
    <reaction evidence="15">
        <text>(2R,3R)-2,3-dihydroxy-3-methylpentanoate = (S)-3-methyl-2-oxopentanoate + H2O</text>
        <dbReference type="Rhea" id="RHEA:27694"/>
        <dbReference type="ChEBI" id="CHEBI:15377"/>
        <dbReference type="ChEBI" id="CHEBI:35146"/>
        <dbReference type="ChEBI" id="CHEBI:49258"/>
        <dbReference type="EC" id="4.2.1.9"/>
    </reaction>
</comment>
<comment type="cofactor">
    <cofactor evidence="1 15">
        <name>Mg(2+)</name>
        <dbReference type="ChEBI" id="CHEBI:18420"/>
    </cofactor>
</comment>
<evidence type="ECO:0000256" key="4">
    <source>
        <dbReference type="ARBA" id="ARBA00022714"/>
    </source>
</evidence>
<feature type="binding site" evidence="15">
    <location>
        <position position="134"/>
    </location>
    <ligand>
        <name>Mg(2+)</name>
        <dbReference type="ChEBI" id="CHEBI:18420"/>
    </ligand>
</feature>
<comment type="caution">
    <text evidence="15">Lacks conserved residue(s) required for the propagation of feature annotation.</text>
</comment>
<evidence type="ECO:0000313" key="19">
    <source>
        <dbReference type="Proteomes" id="UP001623600"/>
    </source>
</evidence>
<name>A0ABW8S9A4_9CLOT</name>
<comment type="cofactor">
    <cofactor evidence="15">
        <name>[2Fe-2S] cluster</name>
        <dbReference type="ChEBI" id="CHEBI:190135"/>
    </cofactor>
    <text evidence="15">Binds 1 [2Fe-2S] cluster per subunit. This cluster acts as a Lewis acid cofactor.</text>
</comment>
<evidence type="ECO:0000313" key="18">
    <source>
        <dbReference type="EMBL" id="MFL0167451.1"/>
    </source>
</evidence>
<evidence type="ECO:0000256" key="10">
    <source>
        <dbReference type="ARBA" id="ARBA00023304"/>
    </source>
</evidence>
<keyword evidence="6 15" id="KW-0460">Magnesium</keyword>
<dbReference type="PROSITE" id="PS00887">
    <property type="entry name" value="ILVD_EDD_2"/>
    <property type="match status" value="1"/>
</dbReference>
<keyword evidence="9 15" id="KW-0456">Lyase</keyword>
<dbReference type="InterPro" id="IPR000581">
    <property type="entry name" value="ILV_EDD_N"/>
</dbReference>
<feature type="modified residue" description="N6-carboxylysine" evidence="15">
    <location>
        <position position="135"/>
    </location>
</feature>
<feature type="binding site" evidence="15">
    <location>
        <position position="455"/>
    </location>
    <ligand>
        <name>Mg(2+)</name>
        <dbReference type="ChEBI" id="CHEBI:18420"/>
    </ligand>
</feature>
<dbReference type="EC" id="4.2.1.9" evidence="14 15"/>
<comment type="caution">
    <text evidence="18">The sequence shown here is derived from an EMBL/GenBank/DDBJ whole genome shotgun (WGS) entry which is preliminary data.</text>
</comment>
<evidence type="ECO:0000256" key="6">
    <source>
        <dbReference type="ARBA" id="ARBA00022842"/>
    </source>
</evidence>
<dbReference type="SUPFAM" id="SSF143975">
    <property type="entry name" value="IlvD/EDD N-terminal domain-like"/>
    <property type="match status" value="1"/>
</dbReference>
<comment type="similarity">
    <text evidence="2 15">Belongs to the IlvD/Edd family.</text>
</comment>
<comment type="subunit">
    <text evidence="15">Homodimer.</text>
</comment>
<dbReference type="EMBL" id="JBJIAB010000034">
    <property type="protein sequence ID" value="MFL0167451.1"/>
    <property type="molecule type" value="Genomic_DNA"/>
</dbReference>
<evidence type="ECO:0000256" key="3">
    <source>
        <dbReference type="ARBA" id="ARBA00022605"/>
    </source>
</evidence>
<feature type="domain" description="Dihydroxy-acid/6-phosphogluconate dehydratase C-terminal" evidence="17">
    <location>
        <begin position="371"/>
        <end position="561"/>
    </location>
</feature>
<evidence type="ECO:0000256" key="12">
    <source>
        <dbReference type="ARBA" id="ARBA00029436"/>
    </source>
</evidence>
<comment type="function">
    <text evidence="15">Functions in the biosynthesis of branched-chain amino acids. Catalyzes the dehydration of (2R,3R)-2,3-dihydroxy-3-methylpentanoate (2,3-dihydroxy-3-methylvalerate) into 2-oxo-3-methylpentanoate (2-oxo-3-methylvalerate) and of (2R)-2,3-dihydroxy-3-methylbutanoate (2,3-dihydroxyisovalerate) into 2-oxo-3-methylbutanoate (2-oxoisovalerate), the penultimate precursor to L-isoleucine and L-valine, respectively.</text>
</comment>
<feature type="active site" description="Proton acceptor" evidence="15">
    <location>
        <position position="481"/>
    </location>
</feature>
<proteinExistence type="inferred from homology"/>
<dbReference type="Pfam" id="PF00920">
    <property type="entry name" value="ILVD_EDD_N"/>
    <property type="match status" value="1"/>
</dbReference>
<keyword evidence="10 15" id="KW-0100">Branched-chain amino acid biosynthesis</keyword>
<dbReference type="InterPro" id="IPR037237">
    <property type="entry name" value="IlvD/EDD_N"/>
</dbReference>
<dbReference type="SUPFAM" id="SSF52016">
    <property type="entry name" value="LeuD/IlvD-like"/>
    <property type="match status" value="1"/>
</dbReference>
<dbReference type="NCBIfam" id="NF002068">
    <property type="entry name" value="PRK00911.1"/>
    <property type="match status" value="1"/>
</dbReference>
<organism evidence="18 19">
    <name type="scientific">Candidatus Clostridium helianthi</name>
    <dbReference type="NCBI Taxonomy" id="3381660"/>
    <lineage>
        <taxon>Bacteria</taxon>
        <taxon>Bacillati</taxon>
        <taxon>Bacillota</taxon>
        <taxon>Clostridia</taxon>
        <taxon>Eubacteriales</taxon>
        <taxon>Clostridiaceae</taxon>
        <taxon>Clostridium</taxon>
    </lineage>
</organism>
<evidence type="ECO:0000259" key="17">
    <source>
        <dbReference type="Pfam" id="PF24877"/>
    </source>
</evidence>
<feature type="domain" description="Dihydroxy-acid/6-phosphogluconate dehydratase N-terminal" evidence="16">
    <location>
        <begin position="45"/>
        <end position="361"/>
    </location>
</feature>
<dbReference type="InterPro" id="IPR056740">
    <property type="entry name" value="ILV_EDD_C"/>
</dbReference>
<dbReference type="PROSITE" id="PS00886">
    <property type="entry name" value="ILVD_EDD_1"/>
    <property type="match status" value="1"/>
</dbReference>
<feature type="binding site" description="via carbamate group" evidence="15">
    <location>
        <position position="135"/>
    </location>
    <ligand>
        <name>Mg(2+)</name>
        <dbReference type="ChEBI" id="CHEBI:18420"/>
    </ligand>
</feature>
<evidence type="ECO:0000256" key="15">
    <source>
        <dbReference type="HAMAP-Rule" id="MF_00012"/>
    </source>
</evidence>
<keyword evidence="7 15" id="KW-0408">Iron</keyword>
<gene>
    <name evidence="15 18" type="primary">ilvD</name>
    <name evidence="18" type="ORF">ACJDTP_20495</name>
</gene>
<evidence type="ECO:0000256" key="7">
    <source>
        <dbReference type="ARBA" id="ARBA00023004"/>
    </source>
</evidence>
<dbReference type="PANTHER" id="PTHR43661:SF3">
    <property type="entry name" value="D-XYLONATE DEHYDRATASE YAGF-RELATED"/>
    <property type="match status" value="1"/>
</dbReference>
<dbReference type="InterPro" id="IPR004404">
    <property type="entry name" value="DihydroxyA_deHydtase"/>
</dbReference>
<accession>A0ABW8S9A4</accession>
<dbReference type="NCBIfam" id="TIGR00110">
    <property type="entry name" value="ilvD"/>
    <property type="match status" value="1"/>
</dbReference>
<dbReference type="InterPro" id="IPR020558">
    <property type="entry name" value="DiOHA_6PGluconate_deHydtase_CS"/>
</dbReference>
<sequence>MEQDNKFDQIKDNKYRSSILTNGLERTGQRALLYSVGLDEEDMKKPLIAVVSSFNEIVAGHIHMREIADYVKQGVRDAGGVPRELETIAICDGLCQGHMGMRYPLPSRELIADSIEMMVESHQFDAMVLIPGCDKIVPGMIMAAARLDIPAIVVTSGPMLPGNFKGNSNFCSSELREYSGQVQVGKMTLDELHAAERAALPTAGTCAHMGTANSMACIVEALGLTLPGCGSSAAVSNNKRLLAKQSGRRIVKMLEEGLTARKILTREALLNAISATMATGASSNAVLHLMAIAKEADVDLTLDDFDRLSREVPFICNLQPSGKYPLVALDACGGVPAVLKAIESKLKPNHMTVTGYTIVENIKDTPVVENDVLYPLSAPKNPEGGLAVLYGNLAPKGAVVKQSGVTKSMHYFKGIAKVFNSMEEANEAVRSDTIKKGDVLVIRYEGPKGGPGMREMLMTTAMIMGRGLGESCALITDGRFSGATHGPCIGHISPEAAAGGPIAFVEDGDSIIIDIPNRSLILEVSEEELAKRRKNWKPIERPMKPALAKYASRVSSADTGAVML</sequence>
<dbReference type="Gene3D" id="3.50.30.80">
    <property type="entry name" value="IlvD/EDD C-terminal domain-like"/>
    <property type="match status" value="1"/>
</dbReference>
<dbReference type="GO" id="GO:0004160">
    <property type="term" value="F:dihydroxy-acid dehydratase activity"/>
    <property type="evidence" value="ECO:0007669"/>
    <property type="project" value="UniProtKB-EC"/>
</dbReference>
<evidence type="ECO:0000256" key="14">
    <source>
        <dbReference type="ARBA" id="ARBA00029490"/>
    </source>
</evidence>
<protein>
    <recommendedName>
        <fullName evidence="14 15">Dihydroxy-acid dehydratase</fullName>
        <shortName evidence="15">DAD</shortName>
        <ecNumber evidence="14 15">4.2.1.9</ecNumber>
    </recommendedName>
</protein>
<comment type="pathway">
    <text evidence="12 15">Amino-acid biosynthesis; L-valine biosynthesis; L-valine from pyruvate: step 3/4.</text>
</comment>
<evidence type="ECO:0000256" key="9">
    <source>
        <dbReference type="ARBA" id="ARBA00023239"/>
    </source>
</evidence>
<dbReference type="Pfam" id="PF24877">
    <property type="entry name" value="ILV_EDD_C"/>
    <property type="match status" value="1"/>
</dbReference>
<comment type="pathway">
    <text evidence="13 15">Amino-acid biosynthesis; L-isoleucine biosynthesis; L-isoleucine from 2-oxobutanoate: step 3/4.</text>
</comment>
<dbReference type="HAMAP" id="MF_00012">
    <property type="entry name" value="IlvD"/>
    <property type="match status" value="1"/>
</dbReference>
<evidence type="ECO:0000259" key="16">
    <source>
        <dbReference type="Pfam" id="PF00920"/>
    </source>
</evidence>
<keyword evidence="4 15" id="KW-0001">2Fe-2S</keyword>
<evidence type="ECO:0000256" key="11">
    <source>
        <dbReference type="ARBA" id="ARBA00029304"/>
    </source>
</evidence>
<feature type="binding site" evidence="15">
    <location>
        <position position="92"/>
    </location>
    <ligand>
        <name>Mg(2+)</name>
        <dbReference type="ChEBI" id="CHEBI:18420"/>
    </ligand>
</feature>
<comment type="catalytic activity">
    <reaction evidence="11">
        <text>(2R)-2,3-dihydroxy-3-methylbutanoate = 3-methyl-2-oxobutanoate + H2O</text>
        <dbReference type="Rhea" id="RHEA:24809"/>
        <dbReference type="ChEBI" id="CHEBI:11851"/>
        <dbReference type="ChEBI" id="CHEBI:15377"/>
        <dbReference type="ChEBI" id="CHEBI:49072"/>
        <dbReference type="EC" id="4.2.1.9"/>
    </reaction>
    <physiologicalReaction direction="left-to-right" evidence="11">
        <dbReference type="Rhea" id="RHEA:24810"/>
    </physiologicalReaction>
</comment>